<protein>
    <recommendedName>
        <fullName evidence="3">Ankyrin repeat-containing protein</fullName>
    </recommendedName>
</protein>
<sequence length="182" mass="20768">MHPEGNIGCDQIVRTIIDYPNIEILKFLQSHTPSIVNFEFNPLQTFLTEACRGGWQYGSPASDKTLPLIHYLLDNGADPKEGSWNGYGALYSALEFSRSLETMNKMIHKGAVVGILVFDEAIRKQRLDSLQLFFEKATFSLPIEEMLEQARNSGSKEIMSLVEAGVAELKKRKQPKWWQFWK</sequence>
<organism evidence="1 2">
    <name type="scientific">Aspergillus glaucus CBS 516.65</name>
    <dbReference type="NCBI Taxonomy" id="1160497"/>
    <lineage>
        <taxon>Eukaryota</taxon>
        <taxon>Fungi</taxon>
        <taxon>Dikarya</taxon>
        <taxon>Ascomycota</taxon>
        <taxon>Pezizomycotina</taxon>
        <taxon>Eurotiomycetes</taxon>
        <taxon>Eurotiomycetidae</taxon>
        <taxon>Eurotiales</taxon>
        <taxon>Aspergillaceae</taxon>
        <taxon>Aspergillus</taxon>
        <taxon>Aspergillus subgen. Aspergillus</taxon>
    </lineage>
</organism>
<dbReference type="AlphaFoldDB" id="A0A1L9VAR3"/>
<reference evidence="2" key="1">
    <citation type="journal article" date="2017" name="Genome Biol.">
        <title>Comparative genomics reveals high biological diversity and specific adaptations in the industrially and medically important fungal genus Aspergillus.</title>
        <authorList>
            <person name="de Vries R.P."/>
            <person name="Riley R."/>
            <person name="Wiebenga A."/>
            <person name="Aguilar-Osorio G."/>
            <person name="Amillis S."/>
            <person name="Uchima C.A."/>
            <person name="Anderluh G."/>
            <person name="Asadollahi M."/>
            <person name="Askin M."/>
            <person name="Barry K."/>
            <person name="Battaglia E."/>
            <person name="Bayram O."/>
            <person name="Benocci T."/>
            <person name="Braus-Stromeyer S.A."/>
            <person name="Caldana C."/>
            <person name="Canovas D."/>
            <person name="Cerqueira G.C."/>
            <person name="Chen F."/>
            <person name="Chen W."/>
            <person name="Choi C."/>
            <person name="Clum A."/>
            <person name="Dos Santos R.A."/>
            <person name="Damasio A.R."/>
            <person name="Diallinas G."/>
            <person name="Emri T."/>
            <person name="Fekete E."/>
            <person name="Flipphi M."/>
            <person name="Freyberg S."/>
            <person name="Gallo A."/>
            <person name="Gournas C."/>
            <person name="Habgood R."/>
            <person name="Hainaut M."/>
            <person name="Harispe M.L."/>
            <person name="Henrissat B."/>
            <person name="Hilden K.S."/>
            <person name="Hope R."/>
            <person name="Hossain A."/>
            <person name="Karabika E."/>
            <person name="Karaffa L."/>
            <person name="Karanyi Z."/>
            <person name="Krasevec N."/>
            <person name="Kuo A."/>
            <person name="Kusch H."/>
            <person name="LaButti K."/>
            <person name="Lagendijk E.L."/>
            <person name="Lapidus A."/>
            <person name="Levasseur A."/>
            <person name="Lindquist E."/>
            <person name="Lipzen A."/>
            <person name="Logrieco A.F."/>
            <person name="MacCabe A."/>
            <person name="Maekelae M.R."/>
            <person name="Malavazi I."/>
            <person name="Melin P."/>
            <person name="Meyer V."/>
            <person name="Mielnichuk N."/>
            <person name="Miskei M."/>
            <person name="Molnar A.P."/>
            <person name="Mule G."/>
            <person name="Ngan C.Y."/>
            <person name="Orejas M."/>
            <person name="Orosz E."/>
            <person name="Ouedraogo J.P."/>
            <person name="Overkamp K.M."/>
            <person name="Park H.-S."/>
            <person name="Perrone G."/>
            <person name="Piumi F."/>
            <person name="Punt P.J."/>
            <person name="Ram A.F."/>
            <person name="Ramon A."/>
            <person name="Rauscher S."/>
            <person name="Record E."/>
            <person name="Riano-Pachon D.M."/>
            <person name="Robert V."/>
            <person name="Roehrig J."/>
            <person name="Ruller R."/>
            <person name="Salamov A."/>
            <person name="Salih N.S."/>
            <person name="Samson R.A."/>
            <person name="Sandor E."/>
            <person name="Sanguinetti M."/>
            <person name="Schuetze T."/>
            <person name="Sepcic K."/>
            <person name="Shelest E."/>
            <person name="Sherlock G."/>
            <person name="Sophianopoulou V."/>
            <person name="Squina F.M."/>
            <person name="Sun H."/>
            <person name="Susca A."/>
            <person name="Todd R.B."/>
            <person name="Tsang A."/>
            <person name="Unkles S.E."/>
            <person name="van de Wiele N."/>
            <person name="van Rossen-Uffink D."/>
            <person name="Oliveira J.V."/>
            <person name="Vesth T.C."/>
            <person name="Visser J."/>
            <person name="Yu J.-H."/>
            <person name="Zhou M."/>
            <person name="Andersen M.R."/>
            <person name="Archer D.B."/>
            <person name="Baker S.E."/>
            <person name="Benoit I."/>
            <person name="Brakhage A.A."/>
            <person name="Braus G.H."/>
            <person name="Fischer R."/>
            <person name="Frisvad J.C."/>
            <person name="Goldman G.H."/>
            <person name="Houbraken J."/>
            <person name="Oakley B."/>
            <person name="Pocsi I."/>
            <person name="Scazzocchio C."/>
            <person name="Seiboth B."/>
            <person name="vanKuyk P.A."/>
            <person name="Wortman J."/>
            <person name="Dyer P.S."/>
            <person name="Grigoriev I.V."/>
        </authorList>
    </citation>
    <scope>NUCLEOTIDE SEQUENCE [LARGE SCALE GENOMIC DNA]</scope>
    <source>
        <strain evidence="2">CBS 516.65</strain>
    </source>
</reference>
<evidence type="ECO:0000313" key="2">
    <source>
        <dbReference type="Proteomes" id="UP000184300"/>
    </source>
</evidence>
<dbReference type="STRING" id="1160497.A0A1L9VAR3"/>
<dbReference type="RefSeq" id="XP_022397698.1">
    <property type="nucleotide sequence ID" value="XM_022550108.1"/>
</dbReference>
<evidence type="ECO:0008006" key="3">
    <source>
        <dbReference type="Google" id="ProtNLM"/>
    </source>
</evidence>
<dbReference type="EMBL" id="KV878908">
    <property type="protein sequence ID" value="OJJ81000.1"/>
    <property type="molecule type" value="Genomic_DNA"/>
</dbReference>
<dbReference type="Gene3D" id="1.25.40.20">
    <property type="entry name" value="Ankyrin repeat-containing domain"/>
    <property type="match status" value="1"/>
</dbReference>
<proteinExistence type="predicted"/>
<keyword evidence="2" id="KW-1185">Reference proteome</keyword>
<dbReference type="InterPro" id="IPR036770">
    <property type="entry name" value="Ankyrin_rpt-contain_sf"/>
</dbReference>
<dbReference type="Proteomes" id="UP000184300">
    <property type="component" value="Unassembled WGS sequence"/>
</dbReference>
<dbReference type="SUPFAM" id="SSF48403">
    <property type="entry name" value="Ankyrin repeat"/>
    <property type="match status" value="1"/>
</dbReference>
<evidence type="ECO:0000313" key="1">
    <source>
        <dbReference type="EMBL" id="OJJ81000.1"/>
    </source>
</evidence>
<dbReference type="VEuPathDB" id="FungiDB:ASPGLDRAFT_812810"/>
<gene>
    <name evidence="1" type="ORF">ASPGLDRAFT_812810</name>
</gene>
<dbReference type="OrthoDB" id="5391533at2759"/>
<dbReference type="GeneID" id="34466368"/>
<accession>A0A1L9VAR3</accession>
<name>A0A1L9VAR3_ASPGL</name>